<keyword evidence="3" id="KW-0479">Metal-binding</keyword>
<feature type="transmembrane region" description="Helical" evidence="7">
    <location>
        <begin position="21"/>
        <end position="42"/>
    </location>
</feature>
<gene>
    <name evidence="9" type="ORF">Rcae01_05385</name>
</gene>
<evidence type="ECO:0000313" key="10">
    <source>
        <dbReference type="Proteomes" id="UP001416858"/>
    </source>
</evidence>
<keyword evidence="10" id="KW-1185">Reference proteome</keyword>
<feature type="transmembrane region" description="Helical" evidence="7">
    <location>
        <begin position="185"/>
        <end position="208"/>
    </location>
</feature>
<reference evidence="9 10" key="1">
    <citation type="submission" date="2024-02" db="EMBL/GenBank/DDBJ databases">
        <title>Rhodopirellula caenicola NBRC 110016.</title>
        <authorList>
            <person name="Ichikawa N."/>
            <person name="Katano-Makiyama Y."/>
            <person name="Hidaka K."/>
        </authorList>
    </citation>
    <scope>NUCLEOTIDE SEQUENCE [LARGE SCALE GENOMIC DNA]</scope>
    <source>
        <strain evidence="9 10">NBRC 110016</strain>
    </source>
</reference>
<dbReference type="Proteomes" id="UP001416858">
    <property type="component" value="Unassembled WGS sequence"/>
</dbReference>
<feature type="transmembrane region" description="Helical" evidence="7">
    <location>
        <begin position="54"/>
        <end position="76"/>
    </location>
</feature>
<feature type="transmembrane region" description="Helical" evidence="7">
    <location>
        <begin position="319"/>
        <end position="339"/>
    </location>
</feature>
<keyword evidence="6" id="KW-0482">Metalloprotease</keyword>
<evidence type="ECO:0000256" key="2">
    <source>
        <dbReference type="ARBA" id="ARBA00022670"/>
    </source>
</evidence>
<keyword evidence="7" id="KW-0812">Transmembrane</keyword>
<accession>A0ABP9VXL8</accession>
<keyword evidence="7" id="KW-0472">Membrane</keyword>
<keyword evidence="5" id="KW-0862">Zinc</keyword>
<dbReference type="Pfam" id="PF01435">
    <property type="entry name" value="Peptidase_M48"/>
    <property type="match status" value="1"/>
</dbReference>
<evidence type="ECO:0000313" key="9">
    <source>
        <dbReference type="EMBL" id="GAA5509880.1"/>
    </source>
</evidence>
<comment type="cofactor">
    <cofactor evidence="1">
        <name>Zn(2+)</name>
        <dbReference type="ChEBI" id="CHEBI:29105"/>
    </cofactor>
</comment>
<keyword evidence="7" id="KW-1133">Transmembrane helix</keyword>
<evidence type="ECO:0000256" key="3">
    <source>
        <dbReference type="ARBA" id="ARBA00022723"/>
    </source>
</evidence>
<protein>
    <recommendedName>
        <fullName evidence="8">Peptidase M48 domain-containing protein</fullName>
    </recommendedName>
</protein>
<organism evidence="9 10">
    <name type="scientific">Novipirellula caenicola</name>
    <dbReference type="NCBI Taxonomy" id="1536901"/>
    <lineage>
        <taxon>Bacteria</taxon>
        <taxon>Pseudomonadati</taxon>
        <taxon>Planctomycetota</taxon>
        <taxon>Planctomycetia</taxon>
        <taxon>Pirellulales</taxon>
        <taxon>Pirellulaceae</taxon>
        <taxon>Novipirellula</taxon>
    </lineage>
</organism>
<keyword evidence="2" id="KW-0645">Protease</keyword>
<feature type="transmembrane region" description="Helical" evidence="7">
    <location>
        <begin position="345"/>
        <end position="366"/>
    </location>
</feature>
<dbReference type="InterPro" id="IPR001915">
    <property type="entry name" value="Peptidase_M48"/>
</dbReference>
<evidence type="ECO:0000256" key="1">
    <source>
        <dbReference type="ARBA" id="ARBA00001947"/>
    </source>
</evidence>
<evidence type="ECO:0000256" key="4">
    <source>
        <dbReference type="ARBA" id="ARBA00022801"/>
    </source>
</evidence>
<feature type="transmembrane region" description="Helical" evidence="7">
    <location>
        <begin position="103"/>
        <end position="123"/>
    </location>
</feature>
<sequence length="454" mass="49269">MGEIPEFEKLGATLGIPIRGAYSLCPGSIMHLQSFLLVVLSLSCGSLPAGEVDMMRAIVATAGMITAWWILCHVAARTTSRQVMAGNIEPIQGAQWLETQLDVFRWLSLGVVVMCLGGFGLARSLDTLPVIQNSMFLQALVLLFPGLALAAASWSAEHRYGVLLDYTDRGVGSHLRSIISSFRGATAWLVVPVLMLLASADAIMQLPISKTQTGWVMGVSLVVFLVAGMPWLVSRLFKTDALDSDTEHWVANVLSAAGLRRTKMVRWQTEGNSFNAMITGVVPPLRTLLLSDRLLDELPREQVAMVVLHEAAHLRRRHVPLRMLSILPAWAVGASVTHFAGDAGWAMVAGSVVAIGLTLVMLRWVAYRTEFDADVQACRLAEQIASSVDGVPSTYAAAAETLSRALIRVTADHPAARKPTWLHPGVVDRIEFMRRQRIIPNNNSVTAGTIANPV</sequence>
<name>A0ABP9VXL8_9BACT</name>
<evidence type="ECO:0000256" key="7">
    <source>
        <dbReference type="SAM" id="Phobius"/>
    </source>
</evidence>
<keyword evidence="4" id="KW-0378">Hydrolase</keyword>
<comment type="caution">
    <text evidence="9">The sequence shown here is derived from an EMBL/GenBank/DDBJ whole genome shotgun (WGS) entry which is preliminary data.</text>
</comment>
<evidence type="ECO:0000256" key="5">
    <source>
        <dbReference type="ARBA" id="ARBA00022833"/>
    </source>
</evidence>
<dbReference type="Gene3D" id="3.30.2010.10">
    <property type="entry name" value="Metalloproteases ('zincins'), catalytic domain"/>
    <property type="match status" value="1"/>
</dbReference>
<evidence type="ECO:0000256" key="6">
    <source>
        <dbReference type="ARBA" id="ARBA00023049"/>
    </source>
</evidence>
<dbReference type="EMBL" id="BAABRO010000017">
    <property type="protein sequence ID" value="GAA5509880.1"/>
    <property type="molecule type" value="Genomic_DNA"/>
</dbReference>
<proteinExistence type="predicted"/>
<feature type="transmembrane region" description="Helical" evidence="7">
    <location>
        <begin position="214"/>
        <end position="233"/>
    </location>
</feature>
<evidence type="ECO:0000259" key="8">
    <source>
        <dbReference type="Pfam" id="PF01435"/>
    </source>
</evidence>
<feature type="domain" description="Peptidase M48" evidence="8">
    <location>
        <begin position="248"/>
        <end position="434"/>
    </location>
</feature>
<feature type="transmembrane region" description="Helical" evidence="7">
    <location>
        <begin position="135"/>
        <end position="154"/>
    </location>
</feature>